<dbReference type="RefSeq" id="WP_145073255.1">
    <property type="nucleotide sequence ID" value="NZ_CP036425.1"/>
</dbReference>
<dbReference type="EMBL" id="CP036425">
    <property type="protein sequence ID" value="QDU32153.1"/>
    <property type="molecule type" value="Genomic_DNA"/>
</dbReference>
<organism evidence="2 3">
    <name type="scientific">Poriferisphaera corsica</name>
    <dbReference type="NCBI Taxonomy" id="2528020"/>
    <lineage>
        <taxon>Bacteria</taxon>
        <taxon>Pseudomonadati</taxon>
        <taxon>Planctomycetota</taxon>
        <taxon>Phycisphaerae</taxon>
        <taxon>Phycisphaerales</taxon>
        <taxon>Phycisphaeraceae</taxon>
        <taxon>Poriferisphaera</taxon>
    </lineage>
</organism>
<gene>
    <name evidence="2" type="ORF">KS4_01820</name>
</gene>
<feature type="domain" description="Winged helix DNA-binding" evidence="1">
    <location>
        <begin position="13"/>
        <end position="94"/>
    </location>
</feature>
<dbReference type="KEGG" id="pcor:KS4_01820"/>
<dbReference type="PANTHER" id="PTHR37318:SF1">
    <property type="entry name" value="BSL7504 PROTEIN"/>
    <property type="match status" value="1"/>
</dbReference>
<dbReference type="AlphaFoldDB" id="A0A517YPK6"/>
<dbReference type="Gene3D" id="1.10.10.10">
    <property type="entry name" value="Winged helix-like DNA-binding domain superfamily/Winged helix DNA-binding domain"/>
    <property type="match status" value="1"/>
</dbReference>
<proteinExistence type="predicted"/>
<keyword evidence="3" id="KW-1185">Reference proteome</keyword>
<reference evidence="2 3" key="1">
    <citation type="submission" date="2019-02" db="EMBL/GenBank/DDBJ databases">
        <title>Deep-cultivation of Planctomycetes and their phenomic and genomic characterization uncovers novel biology.</title>
        <authorList>
            <person name="Wiegand S."/>
            <person name="Jogler M."/>
            <person name="Boedeker C."/>
            <person name="Pinto D."/>
            <person name="Vollmers J."/>
            <person name="Rivas-Marin E."/>
            <person name="Kohn T."/>
            <person name="Peeters S.H."/>
            <person name="Heuer A."/>
            <person name="Rast P."/>
            <person name="Oberbeckmann S."/>
            <person name="Bunk B."/>
            <person name="Jeske O."/>
            <person name="Meyerdierks A."/>
            <person name="Storesund J.E."/>
            <person name="Kallscheuer N."/>
            <person name="Luecker S."/>
            <person name="Lage O.M."/>
            <person name="Pohl T."/>
            <person name="Merkel B.J."/>
            <person name="Hornburger P."/>
            <person name="Mueller R.-W."/>
            <person name="Bruemmer F."/>
            <person name="Labrenz M."/>
            <person name="Spormann A.M."/>
            <person name="Op den Camp H."/>
            <person name="Overmann J."/>
            <person name="Amann R."/>
            <person name="Jetten M.S.M."/>
            <person name="Mascher T."/>
            <person name="Medema M.H."/>
            <person name="Devos D.P."/>
            <person name="Kaster A.-K."/>
            <person name="Ovreas L."/>
            <person name="Rohde M."/>
            <person name="Galperin M.Y."/>
            <person name="Jogler C."/>
        </authorList>
    </citation>
    <scope>NUCLEOTIDE SEQUENCE [LARGE SCALE GENOMIC DNA]</scope>
    <source>
        <strain evidence="2 3">KS4</strain>
    </source>
</reference>
<dbReference type="PANTHER" id="PTHR37318">
    <property type="entry name" value="BSL7504 PROTEIN"/>
    <property type="match status" value="1"/>
</dbReference>
<dbReference type="Pfam" id="PF13601">
    <property type="entry name" value="HTH_34"/>
    <property type="match status" value="1"/>
</dbReference>
<sequence length="95" mass="10924">MPDLNKIIHQPARLKIMAMLNAMPIDADVDFVYLRDELKMTDGNLGSHLTKLEDANYLKQKKTFVGKKPRTYIRLTSKGRSHFETHVTLLKEILG</sequence>
<dbReference type="InterPro" id="IPR036390">
    <property type="entry name" value="WH_DNA-bd_sf"/>
</dbReference>
<evidence type="ECO:0000313" key="2">
    <source>
        <dbReference type="EMBL" id="QDU32153.1"/>
    </source>
</evidence>
<accession>A0A517YPK6</accession>
<dbReference type="SUPFAM" id="SSF46785">
    <property type="entry name" value="Winged helix' DNA-binding domain"/>
    <property type="match status" value="1"/>
</dbReference>
<dbReference type="OrthoDB" id="9800369at2"/>
<protein>
    <recommendedName>
        <fullName evidence="1">Winged helix DNA-binding domain-containing protein</fullName>
    </recommendedName>
</protein>
<name>A0A517YPK6_9BACT</name>
<dbReference type="InterPro" id="IPR036388">
    <property type="entry name" value="WH-like_DNA-bd_sf"/>
</dbReference>
<evidence type="ECO:0000313" key="3">
    <source>
        <dbReference type="Proteomes" id="UP000317369"/>
    </source>
</evidence>
<dbReference type="InterPro" id="IPR027395">
    <property type="entry name" value="WH_DNA-bd_dom"/>
</dbReference>
<dbReference type="Proteomes" id="UP000317369">
    <property type="component" value="Chromosome"/>
</dbReference>
<evidence type="ECO:0000259" key="1">
    <source>
        <dbReference type="Pfam" id="PF13601"/>
    </source>
</evidence>